<gene>
    <name evidence="1" type="ORF">PNOK_0159300</name>
</gene>
<dbReference type="AlphaFoldDB" id="A0A286UPW6"/>
<evidence type="ECO:0000313" key="1">
    <source>
        <dbReference type="EMBL" id="PAV21636.1"/>
    </source>
</evidence>
<name>A0A286UPW6_9AGAM</name>
<sequence>MQTRKVPRVWTGINIENAVYKAICDILDDSINHLAMETEMLKREIVETAVGYEPVRKQRLLKDREDMMAKYEKLHIGLKKLRDNVGKSLWSDEDDDFKIEVKKPRPEYKPKTVVNL</sequence>
<evidence type="ECO:0000313" key="2">
    <source>
        <dbReference type="Proteomes" id="UP000217199"/>
    </source>
</evidence>
<dbReference type="InParanoid" id="A0A286UPW6"/>
<keyword evidence="2" id="KW-1185">Reference proteome</keyword>
<comment type="caution">
    <text evidence="1">The sequence shown here is derived from an EMBL/GenBank/DDBJ whole genome shotgun (WGS) entry which is preliminary data.</text>
</comment>
<accession>A0A286UPW6</accession>
<proteinExistence type="predicted"/>
<organism evidence="1 2">
    <name type="scientific">Pyrrhoderma noxium</name>
    <dbReference type="NCBI Taxonomy" id="2282107"/>
    <lineage>
        <taxon>Eukaryota</taxon>
        <taxon>Fungi</taxon>
        <taxon>Dikarya</taxon>
        <taxon>Basidiomycota</taxon>
        <taxon>Agaricomycotina</taxon>
        <taxon>Agaricomycetes</taxon>
        <taxon>Hymenochaetales</taxon>
        <taxon>Hymenochaetaceae</taxon>
        <taxon>Pyrrhoderma</taxon>
    </lineage>
</organism>
<reference evidence="1 2" key="1">
    <citation type="journal article" date="2017" name="Mol. Ecol.">
        <title>Comparative and population genomic landscape of Phellinus noxius: A hypervariable fungus causing root rot in trees.</title>
        <authorList>
            <person name="Chung C.L."/>
            <person name="Lee T.J."/>
            <person name="Akiba M."/>
            <person name="Lee H.H."/>
            <person name="Kuo T.H."/>
            <person name="Liu D."/>
            <person name="Ke H.M."/>
            <person name="Yokoi T."/>
            <person name="Roa M.B."/>
            <person name="Lu M.J."/>
            <person name="Chang Y.Y."/>
            <person name="Ann P.J."/>
            <person name="Tsai J.N."/>
            <person name="Chen C.Y."/>
            <person name="Tzean S.S."/>
            <person name="Ota Y."/>
            <person name="Hattori T."/>
            <person name="Sahashi N."/>
            <person name="Liou R.F."/>
            <person name="Kikuchi T."/>
            <person name="Tsai I.J."/>
        </authorList>
    </citation>
    <scope>NUCLEOTIDE SEQUENCE [LARGE SCALE GENOMIC DNA]</scope>
    <source>
        <strain evidence="1 2">FFPRI411160</strain>
    </source>
</reference>
<dbReference type="Proteomes" id="UP000217199">
    <property type="component" value="Unassembled WGS sequence"/>
</dbReference>
<dbReference type="EMBL" id="NBII01000002">
    <property type="protein sequence ID" value="PAV21636.1"/>
    <property type="molecule type" value="Genomic_DNA"/>
</dbReference>
<protein>
    <submittedName>
        <fullName evidence="1">Uncharacterized protein</fullName>
    </submittedName>
</protein>